<name>A0AAD4T5W7_9MAGN</name>
<keyword evidence="4" id="KW-1185">Reference proteome</keyword>
<dbReference type="PANTHER" id="PTHR33429:SF2">
    <property type="entry name" value="OS01G0888850 PROTEIN"/>
    <property type="match status" value="1"/>
</dbReference>
<comment type="caution">
    <text evidence="3">The sequence shown here is derived from an EMBL/GenBank/DDBJ whole genome shotgun (WGS) entry which is preliminary data.</text>
</comment>
<evidence type="ECO:0000313" key="4">
    <source>
        <dbReference type="Proteomes" id="UP001202328"/>
    </source>
</evidence>
<dbReference type="PANTHER" id="PTHR33429">
    <property type="entry name" value="OS02G0708000 PROTEIN-RELATED"/>
    <property type="match status" value="1"/>
</dbReference>
<evidence type="ECO:0000256" key="2">
    <source>
        <dbReference type="SAM" id="Phobius"/>
    </source>
</evidence>
<proteinExistence type="predicted"/>
<dbReference type="Proteomes" id="UP001202328">
    <property type="component" value="Unassembled WGS sequence"/>
</dbReference>
<evidence type="ECO:0000313" key="3">
    <source>
        <dbReference type="EMBL" id="KAI3942480.1"/>
    </source>
</evidence>
<protein>
    <recommendedName>
        <fullName evidence="5">Transmembrane protein</fullName>
    </recommendedName>
</protein>
<feature type="compositionally biased region" description="Low complexity" evidence="1">
    <location>
        <begin position="110"/>
        <end position="121"/>
    </location>
</feature>
<feature type="compositionally biased region" description="Polar residues" evidence="1">
    <location>
        <begin position="139"/>
        <end position="152"/>
    </location>
</feature>
<keyword evidence="2" id="KW-0472">Membrane</keyword>
<accession>A0AAD4T5W7</accession>
<dbReference type="EMBL" id="JAJJMB010004648">
    <property type="protein sequence ID" value="KAI3942480.1"/>
    <property type="molecule type" value="Genomic_DNA"/>
</dbReference>
<feature type="region of interest" description="Disordered" evidence="1">
    <location>
        <begin position="133"/>
        <end position="152"/>
    </location>
</feature>
<dbReference type="AlphaFoldDB" id="A0AAD4T5W7"/>
<feature type="transmembrane region" description="Helical" evidence="2">
    <location>
        <begin position="40"/>
        <end position="60"/>
    </location>
</feature>
<gene>
    <name evidence="3" type="ORF">MKW98_013132</name>
</gene>
<reference evidence="3" key="1">
    <citation type="submission" date="2022-04" db="EMBL/GenBank/DDBJ databases">
        <title>A functionally conserved STORR gene fusion in Papaver species that diverged 16.8 million years ago.</title>
        <authorList>
            <person name="Catania T."/>
        </authorList>
    </citation>
    <scope>NUCLEOTIDE SEQUENCE</scope>
    <source>
        <strain evidence="3">S-188037</strain>
    </source>
</reference>
<feature type="region of interest" description="Disordered" evidence="1">
    <location>
        <begin position="91"/>
        <end position="128"/>
    </location>
</feature>
<evidence type="ECO:0008006" key="5">
    <source>
        <dbReference type="Google" id="ProtNLM"/>
    </source>
</evidence>
<keyword evidence="2" id="KW-1133">Transmembrane helix</keyword>
<sequence length="152" mass="16772">MSVEQQQQQQQMQQQPPQFGLSQQVYNNNINTSHSNHGSIGTVIAVVTVITVLGFVAGMIGRLCSGRRVRGIGQYDFESWVETKCSSCIDGRISYPQPQRQEQPPPPQSSSPNISSSPDHSVPVTLDVPEEIMKESPINYHSHQNPHAAFSS</sequence>
<organism evidence="3 4">
    <name type="scientific">Papaver atlanticum</name>
    <dbReference type="NCBI Taxonomy" id="357466"/>
    <lineage>
        <taxon>Eukaryota</taxon>
        <taxon>Viridiplantae</taxon>
        <taxon>Streptophyta</taxon>
        <taxon>Embryophyta</taxon>
        <taxon>Tracheophyta</taxon>
        <taxon>Spermatophyta</taxon>
        <taxon>Magnoliopsida</taxon>
        <taxon>Ranunculales</taxon>
        <taxon>Papaveraceae</taxon>
        <taxon>Papaveroideae</taxon>
        <taxon>Papaver</taxon>
    </lineage>
</organism>
<evidence type="ECO:0000256" key="1">
    <source>
        <dbReference type="SAM" id="MobiDB-lite"/>
    </source>
</evidence>
<keyword evidence="2" id="KW-0812">Transmembrane</keyword>